<dbReference type="InterPro" id="IPR050090">
    <property type="entry name" value="Tyrosine_recombinase_XerCD"/>
</dbReference>
<gene>
    <name evidence="3" type="ORF">FR943_24370</name>
</gene>
<dbReference type="PANTHER" id="PTHR30349">
    <property type="entry name" value="PHAGE INTEGRASE-RELATED"/>
    <property type="match status" value="1"/>
</dbReference>
<evidence type="ECO:0000313" key="4">
    <source>
        <dbReference type="Proteomes" id="UP000812982"/>
    </source>
</evidence>
<accession>A0ABS6KTW1</accession>
<keyword evidence="4" id="KW-1185">Reference proteome</keyword>
<sequence length="844" mass="94673">MKGIRGALVLLSPESDEDPSVSAFDQWLHSAGWSDDLLQLRPPATHETLGWKDCAVDTCDRPAWGLKNNGLCEGCSAAWYKAGRPERADFDRQAPKRNRVQQDLTPCLVIRNGVRCGRDAQSKGLCGPHSYKVGRSNRERAAVIAELSPLPSLGPCRVASCDRRAHLPGERLCRAHHNRWRTFRRATSGASLDDWCRTEKPVADSRRVAFAGLHQSVVRQILFGVFTRSRRGSRTRLDHLQRLVDWVRYLQPTDLLEVRGAELPKTWTRTSNHILNTILVTVEYGDRTPEDFRHTDVWPGVVFGKTGQVDFRDLSQDWLRDITQAWCWDNLNRYGNFAKFGHLVNEIGYFSEYLRANVSGGGDDIAVLDRSTVTGYAASLASLVEQGANRHRNLIRPVPWTAGLQAGCLLAVQRILRYGRETGRMDRFAGSFMLTDDLLVRRPRPQFRDDVGDALPLSIVRQLFTVEAMAALTALNEQVPPLVRLAAETGRRPGELTSLKYDCIDTTSAGGPFLIYTETKVTAGQERKLPVLSVVVDTVRKQQLHVRSRYPHTALEQLRLFPRPTMNPHGYHPIDSSTFTGALRTWVDSLPRLDSDEIDEDGTPLPFERSSISGYSFRHTYAQRHADAGTSPDVLMELMGHEKISTTMGYYRIPQKRRREAAEFVGNLVISGEHLVSGSMTHSQRLANERATIAVPFGKCSNPQNVTAEGHGCPIRHRCFGCASFSSDPSYLPEMRRRLLDLKAARARVDAFDGAAEWAKRDARPSDEEIQALQQRIRVEEDKLTHASPEQRALIEDASITLRKARAAAQVDITLRRPNGEDALLDHGDDRRHVVDAIGTLIDD</sequence>
<dbReference type="PANTHER" id="PTHR30349:SF86">
    <property type="entry name" value="INTEGRASE_RECOMBINASE AQ_AA09-RELATED"/>
    <property type="match status" value="1"/>
</dbReference>
<organism evidence="3 4">
    <name type="scientific">[Mycobacterium] fortunisiensis</name>
    <dbReference type="NCBI Taxonomy" id="2600579"/>
    <lineage>
        <taxon>Bacteria</taxon>
        <taxon>Bacillati</taxon>
        <taxon>Actinomycetota</taxon>
        <taxon>Actinomycetes</taxon>
        <taxon>Mycobacteriales</taxon>
        <taxon>Mycobacteriaceae</taxon>
        <taxon>Mycolicibacterium</taxon>
    </lineage>
</organism>
<dbReference type="InterPro" id="IPR002104">
    <property type="entry name" value="Integrase_catalytic"/>
</dbReference>
<keyword evidence="1" id="KW-0233">DNA recombination</keyword>
<dbReference type="InterPro" id="IPR011010">
    <property type="entry name" value="DNA_brk_join_enz"/>
</dbReference>
<evidence type="ECO:0000259" key="2">
    <source>
        <dbReference type="PROSITE" id="PS51898"/>
    </source>
</evidence>
<dbReference type="InterPro" id="IPR013762">
    <property type="entry name" value="Integrase-like_cat_sf"/>
</dbReference>
<feature type="domain" description="Tyr recombinase" evidence="2">
    <location>
        <begin position="459"/>
        <end position="663"/>
    </location>
</feature>
<evidence type="ECO:0000313" key="3">
    <source>
        <dbReference type="EMBL" id="MBU9766959.1"/>
    </source>
</evidence>
<dbReference type="PROSITE" id="PS51898">
    <property type="entry name" value="TYR_RECOMBINASE"/>
    <property type="match status" value="1"/>
</dbReference>
<dbReference type="SUPFAM" id="SSF56349">
    <property type="entry name" value="DNA breaking-rejoining enzymes"/>
    <property type="match status" value="1"/>
</dbReference>
<name>A0ABS6KTW1_9MYCO</name>
<evidence type="ECO:0000256" key="1">
    <source>
        <dbReference type="ARBA" id="ARBA00023172"/>
    </source>
</evidence>
<dbReference type="Gene3D" id="1.10.443.10">
    <property type="entry name" value="Intergrase catalytic core"/>
    <property type="match status" value="1"/>
</dbReference>
<dbReference type="CDD" id="cd00397">
    <property type="entry name" value="DNA_BRE_C"/>
    <property type="match status" value="1"/>
</dbReference>
<dbReference type="Proteomes" id="UP000812982">
    <property type="component" value="Unassembled WGS sequence"/>
</dbReference>
<comment type="caution">
    <text evidence="3">The sequence shown here is derived from an EMBL/GenBank/DDBJ whole genome shotgun (WGS) entry which is preliminary data.</text>
</comment>
<reference evidence="3 4" key="1">
    <citation type="journal article" date="2021" name="Sci. Rep.">
        <title>Phenotypic and genomic hallmarks of a novel, potentially pathogenic rapidly growing Mycobacterium species related to the Mycobacterium fortuitum complex.</title>
        <authorList>
            <person name="Gharbi R."/>
            <person name="Khanna V."/>
            <person name="Frigui W."/>
            <person name="Mhenni B."/>
            <person name="Brosch R."/>
            <person name="Mardassi H."/>
        </authorList>
    </citation>
    <scope>NUCLEOTIDE SEQUENCE [LARGE SCALE GENOMIC DNA]</scope>
    <source>
        <strain evidence="3 4">TNTM28</strain>
    </source>
</reference>
<dbReference type="Pfam" id="PF00589">
    <property type="entry name" value="Phage_integrase"/>
    <property type="match status" value="1"/>
</dbReference>
<proteinExistence type="predicted"/>
<protein>
    <submittedName>
        <fullName evidence="3">Site-specific integrase</fullName>
    </submittedName>
</protein>
<dbReference type="EMBL" id="VOMB01000027">
    <property type="protein sequence ID" value="MBU9766959.1"/>
    <property type="molecule type" value="Genomic_DNA"/>
</dbReference>